<proteinExistence type="predicted"/>
<feature type="domain" description="Microcystin LR degradation protein MlrC N-terminal" evidence="2">
    <location>
        <begin position="1"/>
        <end position="71"/>
    </location>
</feature>
<dbReference type="AlphaFoldDB" id="A0A9X4KY08"/>
<evidence type="ECO:0000256" key="1">
    <source>
        <dbReference type="SAM" id="MobiDB-lite"/>
    </source>
</evidence>
<protein>
    <submittedName>
        <fullName evidence="3">M81 family metallopeptidase</fullName>
    </submittedName>
</protein>
<evidence type="ECO:0000313" key="3">
    <source>
        <dbReference type="EMBL" id="MDG0813396.1"/>
    </source>
</evidence>
<keyword evidence="4" id="KW-1185">Reference proteome</keyword>
<comment type="caution">
    <text evidence="3">The sequence shown here is derived from an EMBL/GenBank/DDBJ whole genome shotgun (WGS) entry which is preliminary data.</text>
</comment>
<dbReference type="EMBL" id="JAPDIA010000008">
    <property type="protein sequence ID" value="MDG0813396.1"/>
    <property type="molecule type" value="Genomic_DNA"/>
</dbReference>
<dbReference type="RefSeq" id="WP_277537299.1">
    <property type="nucleotide sequence ID" value="NZ_JAPDIA010000008.1"/>
</dbReference>
<gene>
    <name evidence="3" type="ORF">OMP40_32025</name>
</gene>
<sequence length="110" mass="11429">MGGAIAAAKKLGVGLKPGFYAAATPSGTLGDATAEKLMEEVVASVSPDSDGLLLIVHGAMVAASYPDLEGGTAAPASREARPGLPDCRDDRPSRQRQRRYGGTGRRHRRL</sequence>
<evidence type="ECO:0000313" key="4">
    <source>
        <dbReference type="Proteomes" id="UP001153404"/>
    </source>
</evidence>
<dbReference type="Pfam" id="PF07364">
    <property type="entry name" value="DUF1485"/>
    <property type="match status" value="1"/>
</dbReference>
<feature type="compositionally biased region" description="Basic residues" evidence="1">
    <location>
        <begin position="94"/>
        <end position="110"/>
    </location>
</feature>
<feature type="compositionally biased region" description="Basic and acidic residues" evidence="1">
    <location>
        <begin position="78"/>
        <end position="93"/>
    </location>
</feature>
<dbReference type="Proteomes" id="UP001153404">
    <property type="component" value="Unassembled WGS sequence"/>
</dbReference>
<name>A0A9X4KY08_9BACL</name>
<evidence type="ECO:0000259" key="2">
    <source>
        <dbReference type="Pfam" id="PF07364"/>
    </source>
</evidence>
<reference evidence="3" key="1">
    <citation type="submission" date="2022-10" db="EMBL/GenBank/DDBJ databases">
        <title>Comparative genomic analysis of Cohnella hashimotonis sp. nov., isolated from the International Space Station.</title>
        <authorList>
            <person name="Simpson A."/>
            <person name="Venkateswaran K."/>
        </authorList>
    </citation>
    <scope>NUCLEOTIDE SEQUENCE</scope>
    <source>
        <strain evidence="3">DSM 28161</strain>
    </source>
</reference>
<dbReference type="InterPro" id="IPR015995">
    <property type="entry name" value="MlrC_N"/>
</dbReference>
<accession>A0A9X4KY08</accession>
<organism evidence="3 4">
    <name type="scientific">Cohnella rhizosphaerae</name>
    <dbReference type="NCBI Taxonomy" id="1457232"/>
    <lineage>
        <taxon>Bacteria</taxon>
        <taxon>Bacillati</taxon>
        <taxon>Bacillota</taxon>
        <taxon>Bacilli</taxon>
        <taxon>Bacillales</taxon>
        <taxon>Paenibacillaceae</taxon>
        <taxon>Cohnella</taxon>
    </lineage>
</organism>
<feature type="region of interest" description="Disordered" evidence="1">
    <location>
        <begin position="67"/>
        <end position="110"/>
    </location>
</feature>